<protein>
    <recommendedName>
        <fullName evidence="4">Type 4 fimbrial biogenesis protein PilX N-terminal domain-containing protein</fullName>
    </recommendedName>
</protein>
<dbReference type="Proteomes" id="UP000178490">
    <property type="component" value="Unassembled WGS sequence"/>
</dbReference>
<feature type="transmembrane region" description="Helical" evidence="1">
    <location>
        <begin position="12"/>
        <end position="38"/>
    </location>
</feature>
<dbReference type="AlphaFoldDB" id="A0A1F6P2J1"/>
<organism evidence="2 3">
    <name type="scientific">Candidatus Magasanikbacteria bacterium RIFOXYD2_FULL_36_9</name>
    <dbReference type="NCBI Taxonomy" id="1798707"/>
    <lineage>
        <taxon>Bacteria</taxon>
        <taxon>Candidatus Magasanikiibacteriota</taxon>
    </lineage>
</organism>
<evidence type="ECO:0008006" key="4">
    <source>
        <dbReference type="Google" id="ProtNLM"/>
    </source>
</evidence>
<proteinExistence type="predicted"/>
<evidence type="ECO:0000313" key="2">
    <source>
        <dbReference type="EMBL" id="OGH90164.1"/>
    </source>
</evidence>
<keyword evidence="1" id="KW-0812">Transmembrane</keyword>
<gene>
    <name evidence="2" type="ORF">A2537_03685</name>
</gene>
<reference evidence="2 3" key="1">
    <citation type="journal article" date="2016" name="Nat. Commun.">
        <title>Thousands of microbial genomes shed light on interconnected biogeochemical processes in an aquifer system.</title>
        <authorList>
            <person name="Anantharaman K."/>
            <person name="Brown C.T."/>
            <person name="Hug L.A."/>
            <person name="Sharon I."/>
            <person name="Castelle C.J."/>
            <person name="Probst A.J."/>
            <person name="Thomas B.C."/>
            <person name="Singh A."/>
            <person name="Wilkins M.J."/>
            <person name="Karaoz U."/>
            <person name="Brodie E.L."/>
            <person name="Williams K.H."/>
            <person name="Hubbard S.S."/>
            <person name="Banfield J.F."/>
        </authorList>
    </citation>
    <scope>NUCLEOTIDE SEQUENCE [LARGE SCALE GENOMIC DNA]</scope>
</reference>
<evidence type="ECO:0000313" key="3">
    <source>
        <dbReference type="Proteomes" id="UP000178490"/>
    </source>
</evidence>
<comment type="caution">
    <text evidence="2">The sequence shown here is derived from an EMBL/GenBank/DDBJ whole genome shotgun (WGS) entry which is preliminary data.</text>
</comment>
<name>A0A1F6P2J1_9BACT</name>
<evidence type="ECO:0000256" key="1">
    <source>
        <dbReference type="SAM" id="Phobius"/>
    </source>
</evidence>
<sequence>MKKVFQKINNKGNILMFVMVFGSIAFSLIVMGVSGYAVSENRASNYKHNREMAFQIAEAGINYYRWHLAHNKTDYKDGTNNDGPYVHVYEDKDGNPIGHFSLTITAPINGSTVVTVQSVGWLDSQPNSKRTLKARLGFPALTDYAFLTNTDAWIGDDEIVHGKFHANGGIRFDGTTDAPLTSGVPTYLCKDFHGCGNQTKPGIWGAGGPTTYWSFPAPAQDFSAVTAKLAEIKTNAKPPNTGIYLTSSGKQGWRLEFVSNGTIKAYKVNTTNCYKGQDVNSNKYFWPCIDIATLGSATTYNMPANGYIYVEDNVWVDGTVNGRATVGTAAGKSIMINGNILYQAKDGNHVLGLIAEQNILIPHNSPDILEVDAAVLAQNGATKRYYYPGDMKTSITIYGSVISNGLWTWSWVSGGGAVVSGYRNTNATYDANLTYGPPVGFPVGSQYNLISWEEVQ</sequence>
<dbReference type="EMBL" id="MFRC01000006">
    <property type="protein sequence ID" value="OGH90164.1"/>
    <property type="molecule type" value="Genomic_DNA"/>
</dbReference>
<keyword evidence="1" id="KW-0472">Membrane</keyword>
<accession>A0A1F6P2J1</accession>
<keyword evidence="1" id="KW-1133">Transmembrane helix</keyword>